<dbReference type="Proteomes" id="UP000693981">
    <property type="component" value="Unassembled WGS sequence"/>
</dbReference>
<sequence length="93" mass="9630">MTYVSGGDVVAKRSPWRLTIVSDLFWGVVNFVGLFVSSIFADPSTATRGNSNIPRGSSSSGRGLGGNGGPRRPMGRVNHQGTINMPMGGGCCG</sequence>
<feature type="transmembrane region" description="Helical" evidence="7">
    <location>
        <begin position="24"/>
        <end position="41"/>
    </location>
</feature>
<keyword evidence="4 7" id="KW-1133">Transmembrane helix</keyword>
<feature type="compositionally biased region" description="Low complexity" evidence="6">
    <location>
        <begin position="48"/>
        <end position="61"/>
    </location>
</feature>
<organism evidence="8 9">
    <name type="scientific">Phytophthora boehmeriae</name>
    <dbReference type="NCBI Taxonomy" id="109152"/>
    <lineage>
        <taxon>Eukaryota</taxon>
        <taxon>Sar</taxon>
        <taxon>Stramenopiles</taxon>
        <taxon>Oomycota</taxon>
        <taxon>Peronosporomycetes</taxon>
        <taxon>Peronosporales</taxon>
        <taxon>Peronosporaceae</taxon>
        <taxon>Phytophthora</taxon>
    </lineage>
</organism>
<keyword evidence="5 7" id="KW-0472">Membrane</keyword>
<dbReference type="AlphaFoldDB" id="A0A8T1X1X5"/>
<evidence type="ECO:0000256" key="6">
    <source>
        <dbReference type="SAM" id="MobiDB-lite"/>
    </source>
</evidence>
<evidence type="ECO:0000256" key="5">
    <source>
        <dbReference type="ARBA" id="ARBA00023136"/>
    </source>
</evidence>
<dbReference type="PANTHER" id="PTHR16875:SF0">
    <property type="entry name" value="SELENOPROTEIN K"/>
    <property type="match status" value="1"/>
</dbReference>
<comment type="caution">
    <text evidence="8">The sequence shown here is derived from an EMBL/GenBank/DDBJ whole genome shotgun (WGS) entry which is preliminary data.</text>
</comment>
<keyword evidence="9" id="KW-1185">Reference proteome</keyword>
<evidence type="ECO:0000313" key="8">
    <source>
        <dbReference type="EMBL" id="KAG7398013.1"/>
    </source>
</evidence>
<evidence type="ECO:0008006" key="10">
    <source>
        <dbReference type="Google" id="ProtNLM"/>
    </source>
</evidence>
<name>A0A8T1X1X5_9STRA</name>
<evidence type="ECO:0000256" key="4">
    <source>
        <dbReference type="ARBA" id="ARBA00022989"/>
    </source>
</evidence>
<keyword evidence="2 7" id="KW-0812">Transmembrane</keyword>
<evidence type="ECO:0000256" key="1">
    <source>
        <dbReference type="ARBA" id="ARBA00004167"/>
    </source>
</evidence>
<dbReference type="PANTHER" id="PTHR16875">
    <property type="entry name" value="SELENOPROTEIN K"/>
    <property type="match status" value="1"/>
</dbReference>
<dbReference type="OrthoDB" id="167295at2759"/>
<evidence type="ECO:0000256" key="7">
    <source>
        <dbReference type="SAM" id="Phobius"/>
    </source>
</evidence>
<keyword evidence="3" id="KW-0712">Selenocysteine</keyword>
<dbReference type="GO" id="GO:0006816">
    <property type="term" value="P:calcium ion transport"/>
    <property type="evidence" value="ECO:0007669"/>
    <property type="project" value="TreeGrafter"/>
</dbReference>
<dbReference type="EMBL" id="JAGDFL010000093">
    <property type="protein sequence ID" value="KAG7398013.1"/>
    <property type="molecule type" value="Genomic_DNA"/>
</dbReference>
<dbReference type="GO" id="GO:0005794">
    <property type="term" value="C:Golgi apparatus"/>
    <property type="evidence" value="ECO:0007669"/>
    <property type="project" value="TreeGrafter"/>
</dbReference>
<accession>A0A8T1X1X5</accession>
<evidence type="ECO:0000256" key="2">
    <source>
        <dbReference type="ARBA" id="ARBA00022692"/>
    </source>
</evidence>
<proteinExistence type="predicted"/>
<gene>
    <name evidence="8" type="ORF">PHYBOEH_011845</name>
</gene>
<dbReference type="Pfam" id="PF10961">
    <property type="entry name" value="SelK_SelG"/>
    <property type="match status" value="1"/>
</dbReference>
<dbReference type="GO" id="GO:0032469">
    <property type="term" value="P:endoplasmic reticulum calcium ion homeostasis"/>
    <property type="evidence" value="ECO:0007669"/>
    <property type="project" value="TreeGrafter"/>
</dbReference>
<comment type="subcellular location">
    <subcellularLocation>
        <location evidence="1">Membrane</location>
        <topology evidence="1">Single-pass membrane protein</topology>
    </subcellularLocation>
</comment>
<reference evidence="8" key="1">
    <citation type="submission" date="2021-02" db="EMBL/GenBank/DDBJ databases">
        <authorList>
            <person name="Palmer J.M."/>
        </authorList>
    </citation>
    <scope>NUCLEOTIDE SEQUENCE</scope>
    <source>
        <strain evidence="8">SCRP23</strain>
    </source>
</reference>
<feature type="region of interest" description="Disordered" evidence="6">
    <location>
        <begin position="43"/>
        <end position="93"/>
    </location>
</feature>
<evidence type="ECO:0000256" key="3">
    <source>
        <dbReference type="ARBA" id="ARBA00022933"/>
    </source>
</evidence>
<dbReference type="InterPro" id="IPR024491">
    <property type="entry name" value="Se_SelK/SelG"/>
</dbReference>
<dbReference type="GO" id="GO:0005789">
    <property type="term" value="C:endoplasmic reticulum membrane"/>
    <property type="evidence" value="ECO:0007669"/>
    <property type="project" value="TreeGrafter"/>
</dbReference>
<protein>
    <recommendedName>
        <fullName evidence="10">Selenoprotein K</fullName>
    </recommendedName>
</protein>
<evidence type="ECO:0000313" key="9">
    <source>
        <dbReference type="Proteomes" id="UP000693981"/>
    </source>
</evidence>